<evidence type="ECO:0000313" key="1">
    <source>
        <dbReference type="EMBL" id="RNA40297.1"/>
    </source>
</evidence>
<proteinExistence type="predicted"/>
<name>A0A3M7SX82_BRAPC</name>
<protein>
    <submittedName>
        <fullName evidence="1">Uncharacterized protein</fullName>
    </submittedName>
</protein>
<reference evidence="1 2" key="1">
    <citation type="journal article" date="2018" name="Sci. Rep.">
        <title>Genomic signatures of local adaptation to the degree of environmental predictability in rotifers.</title>
        <authorList>
            <person name="Franch-Gras L."/>
            <person name="Hahn C."/>
            <person name="Garcia-Roger E.M."/>
            <person name="Carmona M.J."/>
            <person name="Serra M."/>
            <person name="Gomez A."/>
        </authorList>
    </citation>
    <scope>NUCLEOTIDE SEQUENCE [LARGE SCALE GENOMIC DNA]</scope>
    <source>
        <strain evidence="1">HYR1</strain>
    </source>
</reference>
<gene>
    <name evidence="1" type="ORF">BpHYR1_017906</name>
</gene>
<dbReference type="EMBL" id="REGN01000654">
    <property type="protein sequence ID" value="RNA40297.1"/>
    <property type="molecule type" value="Genomic_DNA"/>
</dbReference>
<dbReference type="AlphaFoldDB" id="A0A3M7SX82"/>
<dbReference type="Proteomes" id="UP000276133">
    <property type="component" value="Unassembled WGS sequence"/>
</dbReference>
<sequence length="135" mass="15609">MKIYFYLLELKESAGIFNYSFIPGTSAKYYAILCILHAEKYSNQLCTYFAEMQSKYRFKRVPFEFGSKKELKDRLDDDILLRAKYTDLLPLQLAELGSNDDQSIHCLGTKEQSQGLSMDQDRGQLLVMDTVHTKA</sequence>
<evidence type="ECO:0000313" key="2">
    <source>
        <dbReference type="Proteomes" id="UP000276133"/>
    </source>
</evidence>
<keyword evidence="2" id="KW-1185">Reference proteome</keyword>
<organism evidence="1 2">
    <name type="scientific">Brachionus plicatilis</name>
    <name type="common">Marine rotifer</name>
    <name type="synonym">Brachionus muelleri</name>
    <dbReference type="NCBI Taxonomy" id="10195"/>
    <lineage>
        <taxon>Eukaryota</taxon>
        <taxon>Metazoa</taxon>
        <taxon>Spiralia</taxon>
        <taxon>Gnathifera</taxon>
        <taxon>Rotifera</taxon>
        <taxon>Eurotatoria</taxon>
        <taxon>Monogononta</taxon>
        <taxon>Pseudotrocha</taxon>
        <taxon>Ploima</taxon>
        <taxon>Brachionidae</taxon>
        <taxon>Brachionus</taxon>
    </lineage>
</organism>
<comment type="caution">
    <text evidence="1">The sequence shown here is derived from an EMBL/GenBank/DDBJ whole genome shotgun (WGS) entry which is preliminary data.</text>
</comment>
<accession>A0A3M7SX82</accession>